<comment type="caution">
    <text evidence="8">The sequence shown here is derived from an EMBL/GenBank/DDBJ whole genome shotgun (WGS) entry which is preliminary data.</text>
</comment>
<evidence type="ECO:0000256" key="4">
    <source>
        <dbReference type="PIRNR" id="PIRNR036492"/>
    </source>
</evidence>
<dbReference type="Proteomes" id="UP001176471">
    <property type="component" value="Unassembled WGS sequence"/>
</dbReference>
<dbReference type="PROSITE" id="PS00687">
    <property type="entry name" value="ALDEHYDE_DEHYDR_GLU"/>
    <property type="match status" value="1"/>
</dbReference>
<dbReference type="PANTHER" id="PTHR43570:SF20">
    <property type="entry name" value="ALDEHYDE DEHYDROGENASE ALDX-RELATED"/>
    <property type="match status" value="1"/>
</dbReference>
<dbReference type="InterPro" id="IPR029510">
    <property type="entry name" value="Ald_DH_CS_GLU"/>
</dbReference>
<evidence type="ECO:0000256" key="2">
    <source>
        <dbReference type="ARBA" id="ARBA00023002"/>
    </source>
</evidence>
<reference evidence="8" key="1">
    <citation type="submission" date="2023-07" db="EMBL/GenBank/DDBJ databases">
        <title>Bacterial whole genome sequence for Sphingobium sp. HBC34.</title>
        <authorList>
            <person name="Le V."/>
            <person name="Ko S.-R."/>
            <person name="Ahn C.-Y."/>
            <person name="Oh H.-M."/>
        </authorList>
    </citation>
    <scope>NUCLEOTIDE SEQUENCE</scope>
    <source>
        <strain evidence="8">HBC34</strain>
    </source>
</reference>
<dbReference type="PIRSF" id="PIRSF036492">
    <property type="entry name" value="ALDH"/>
    <property type="match status" value="1"/>
</dbReference>
<gene>
    <name evidence="8" type="ORF">Q4610_15640</name>
</gene>
<evidence type="ECO:0000256" key="3">
    <source>
        <dbReference type="ARBA" id="ARBA00023027"/>
    </source>
</evidence>
<evidence type="ECO:0000313" key="8">
    <source>
        <dbReference type="EMBL" id="MDO7836480.1"/>
    </source>
</evidence>
<dbReference type="SUPFAM" id="SSF53720">
    <property type="entry name" value="ALDH-like"/>
    <property type="match status" value="1"/>
</dbReference>
<evidence type="ECO:0000256" key="6">
    <source>
        <dbReference type="RuleBase" id="RU003345"/>
    </source>
</evidence>
<dbReference type="GO" id="GO:0050269">
    <property type="term" value="F:coniferyl-aldehyde dehydrogenase [NAD(P)+] activity"/>
    <property type="evidence" value="ECO:0007669"/>
    <property type="project" value="UniProtKB-EC"/>
</dbReference>
<dbReference type="InterPro" id="IPR012394">
    <property type="entry name" value="Aldehyde_DH_NAD(P)"/>
</dbReference>
<feature type="active site" evidence="5">
    <location>
        <position position="228"/>
    </location>
</feature>
<proteinExistence type="inferred from homology"/>
<dbReference type="RefSeq" id="WP_304536891.1">
    <property type="nucleotide sequence ID" value="NZ_JAUQOM010000008.1"/>
</dbReference>
<keyword evidence="2 4" id="KW-0560">Oxidoreductase</keyword>
<evidence type="ECO:0000256" key="1">
    <source>
        <dbReference type="ARBA" id="ARBA00009986"/>
    </source>
</evidence>
<dbReference type="InterPro" id="IPR015590">
    <property type="entry name" value="Aldehyde_DH_dom"/>
</dbReference>
<evidence type="ECO:0000256" key="5">
    <source>
        <dbReference type="PROSITE-ProRule" id="PRU10007"/>
    </source>
</evidence>
<name>A0ABT8ZPN7_9SPHN</name>
<dbReference type="InterPro" id="IPR016162">
    <property type="entry name" value="Ald_DH_N"/>
</dbReference>
<organism evidence="8 9">
    <name type="scientific">Sphingobium cyanobacteriorum</name>
    <dbReference type="NCBI Taxonomy" id="3063954"/>
    <lineage>
        <taxon>Bacteria</taxon>
        <taxon>Pseudomonadati</taxon>
        <taxon>Pseudomonadota</taxon>
        <taxon>Alphaproteobacteria</taxon>
        <taxon>Sphingomonadales</taxon>
        <taxon>Sphingomonadaceae</taxon>
        <taxon>Sphingobium</taxon>
    </lineage>
</organism>
<dbReference type="Gene3D" id="3.40.605.10">
    <property type="entry name" value="Aldehyde Dehydrogenase, Chain A, domain 1"/>
    <property type="match status" value="1"/>
</dbReference>
<dbReference type="InterPro" id="IPR016163">
    <property type="entry name" value="Ald_DH_C"/>
</dbReference>
<dbReference type="Pfam" id="PF00171">
    <property type="entry name" value="Aldedh"/>
    <property type="match status" value="1"/>
</dbReference>
<sequence>MNVMPGAISINETHVGQLPALLDAQRRAHLRDGAPSLALRRDRLDRCIALLQENANALEKVISDDFGNRSLHASGITDIMSPIAAMRDAHKHLPRWMRNERRKVEPFPLGLLGARNEIRIQPKGVIGIIAPWNFPVGLVFSPLAGVLAAGNRAIIKPSEFTPRTADLLQKLIGERFAADEVAVVTGGAEIGAAFAALPFDHLVFTGAGSIAKHVMRAASEHLVPLTLELGGKSPVVIGKGVDIPTAAARIMAGKTLNAGQICLAPDHIYAPHSLIPEFVEAARQVTTAMFPALKNNPDYTAIITDRHFDRIRGYIDDARSKGGEIVEINPANEDFSQQEHRRIPPTLILNATDDMAVMQDEIFGPLLPIRGYDKLDEVINRVNAQDRPLALYYFGNDRDERETLLERTTSGGVTINDVIMHCAQETLPFGGIGPSGMGVYHGVDGFREFSHRKSVHTQLNKDLAPMKLFRPPYGDKIRAFVRKAIG</sequence>
<dbReference type="InterPro" id="IPR016161">
    <property type="entry name" value="Ald_DH/histidinol_DH"/>
</dbReference>
<dbReference type="PANTHER" id="PTHR43570">
    <property type="entry name" value="ALDEHYDE DEHYDROGENASE"/>
    <property type="match status" value="1"/>
</dbReference>
<feature type="domain" description="Aldehyde dehydrogenase" evidence="7">
    <location>
        <begin position="36"/>
        <end position="455"/>
    </location>
</feature>
<dbReference type="Gene3D" id="3.40.309.10">
    <property type="entry name" value="Aldehyde Dehydrogenase, Chain A, domain 2"/>
    <property type="match status" value="1"/>
</dbReference>
<keyword evidence="3" id="KW-0520">NAD</keyword>
<dbReference type="EMBL" id="JAUQOM010000008">
    <property type="protein sequence ID" value="MDO7836480.1"/>
    <property type="molecule type" value="Genomic_DNA"/>
</dbReference>
<keyword evidence="9" id="KW-1185">Reference proteome</keyword>
<evidence type="ECO:0000259" key="7">
    <source>
        <dbReference type="Pfam" id="PF00171"/>
    </source>
</evidence>
<accession>A0ABT8ZPN7</accession>
<protein>
    <recommendedName>
        <fullName evidence="4">Aldehyde dehydrogenase</fullName>
    </recommendedName>
</protein>
<evidence type="ECO:0000313" key="9">
    <source>
        <dbReference type="Proteomes" id="UP001176471"/>
    </source>
</evidence>
<comment type="similarity">
    <text evidence="1 4 6">Belongs to the aldehyde dehydrogenase family.</text>
</comment>
<dbReference type="CDD" id="cd07133">
    <property type="entry name" value="ALDH_CALDH_CalB"/>
    <property type="match status" value="1"/>
</dbReference>